<dbReference type="InterPro" id="IPR012341">
    <property type="entry name" value="6hp_glycosidase-like_sf"/>
</dbReference>
<dbReference type="InterPro" id="IPR008928">
    <property type="entry name" value="6-hairpin_glycosidase_sf"/>
</dbReference>
<dbReference type="EMBL" id="JAKJXP020000017">
    <property type="protein sequence ID" value="KAK7754886.1"/>
    <property type="molecule type" value="Genomic_DNA"/>
</dbReference>
<protein>
    <submittedName>
        <fullName evidence="2">Uncharacterized protein</fullName>
    </submittedName>
</protein>
<proteinExistence type="predicted"/>
<dbReference type="PANTHER" id="PTHR41814:SF1">
    <property type="entry name" value="CELLULASE"/>
    <property type="match status" value="1"/>
</dbReference>
<dbReference type="Proteomes" id="UP001320420">
    <property type="component" value="Unassembled WGS sequence"/>
</dbReference>
<dbReference type="AlphaFoldDB" id="A0AAN9UVU2"/>
<dbReference type="Gene3D" id="1.50.10.10">
    <property type="match status" value="1"/>
</dbReference>
<reference evidence="2 3" key="1">
    <citation type="submission" date="2024-02" db="EMBL/GenBank/DDBJ databases">
        <title>De novo assembly and annotation of 12 fungi associated with fruit tree decline syndrome in Ontario, Canada.</title>
        <authorList>
            <person name="Sulman M."/>
            <person name="Ellouze W."/>
            <person name="Ilyukhin E."/>
        </authorList>
    </citation>
    <scope>NUCLEOTIDE SEQUENCE [LARGE SCALE GENOMIC DNA]</scope>
    <source>
        <strain evidence="2 3">M11/M66-122</strain>
    </source>
</reference>
<dbReference type="GO" id="GO:0016787">
    <property type="term" value="F:hydrolase activity"/>
    <property type="evidence" value="ECO:0007669"/>
    <property type="project" value="UniProtKB-KW"/>
</dbReference>
<dbReference type="SUPFAM" id="SSF48208">
    <property type="entry name" value="Six-hairpin glycosidases"/>
    <property type="match status" value="1"/>
</dbReference>
<comment type="caution">
    <text evidence="2">The sequence shown here is derived from an EMBL/GenBank/DDBJ whole genome shotgun (WGS) entry which is preliminary data.</text>
</comment>
<dbReference type="Pfam" id="PF07470">
    <property type="entry name" value="Glyco_hydro_88"/>
    <property type="match status" value="1"/>
</dbReference>
<sequence length="387" mass="40902">MSAELIASVIAQGERLATHSWEYGTFAEALLEWYDPSSAVFGADPFPGGKIPVLQVNQTRSLAYAEPHISTNSTTLVDGDGAAGDPASLGVSAILIGQTDDTFLAAAERQVQHLLDDVPRWANGAISHRESVAELWADFVYMAPPTLAYWAVQTGDADLLATAVQQCLLYRDVLGVEPQDEDDSAAAAAGLWHHIIGPESQDLGIWSTGNAWAAAGMARVLATARRAPEPGLSGSSAETDGELLPMLEGAIRAILDGAIALDDAEPAEPLLRNYLNDTTWFGELSGTTLLAATAYRMAVLAPAAFGAEAGEGEGEGAGYVAWADAKRREITGRIGSDGLLYPVVNPLDWSDRTPAAESPEAQSFAVLLFAAYRDYCQGSSDGCEIEF</sequence>
<evidence type="ECO:0000256" key="1">
    <source>
        <dbReference type="ARBA" id="ARBA00022801"/>
    </source>
</evidence>
<accession>A0AAN9UVU2</accession>
<evidence type="ECO:0000313" key="2">
    <source>
        <dbReference type="EMBL" id="KAK7754886.1"/>
    </source>
</evidence>
<dbReference type="InterPro" id="IPR010905">
    <property type="entry name" value="Glyco_hydro_88"/>
</dbReference>
<dbReference type="GO" id="GO:0005975">
    <property type="term" value="P:carbohydrate metabolic process"/>
    <property type="evidence" value="ECO:0007669"/>
    <property type="project" value="InterPro"/>
</dbReference>
<organism evidence="2 3">
    <name type="scientific">Diatrype stigma</name>
    <dbReference type="NCBI Taxonomy" id="117547"/>
    <lineage>
        <taxon>Eukaryota</taxon>
        <taxon>Fungi</taxon>
        <taxon>Dikarya</taxon>
        <taxon>Ascomycota</taxon>
        <taxon>Pezizomycotina</taxon>
        <taxon>Sordariomycetes</taxon>
        <taxon>Xylariomycetidae</taxon>
        <taxon>Xylariales</taxon>
        <taxon>Diatrypaceae</taxon>
        <taxon>Diatrype</taxon>
    </lineage>
</organism>
<gene>
    <name evidence="2" type="ORF">SLS62_003200</name>
</gene>
<evidence type="ECO:0000313" key="3">
    <source>
        <dbReference type="Proteomes" id="UP001320420"/>
    </source>
</evidence>
<keyword evidence="1" id="KW-0378">Hydrolase</keyword>
<keyword evidence="3" id="KW-1185">Reference proteome</keyword>
<dbReference type="PANTHER" id="PTHR41814">
    <property type="entry name" value="EXPRESSED PROTEIN"/>
    <property type="match status" value="1"/>
</dbReference>
<name>A0AAN9UVU2_9PEZI</name>